<dbReference type="AlphaFoldDB" id="A0A090G609"/>
<evidence type="ECO:0000256" key="1">
    <source>
        <dbReference type="SAM" id="MobiDB-lite"/>
    </source>
</evidence>
<feature type="compositionally biased region" description="Low complexity" evidence="1">
    <location>
        <begin position="104"/>
        <end position="116"/>
    </location>
</feature>
<dbReference type="Proteomes" id="UP000046122">
    <property type="component" value="Unassembled WGS sequence"/>
</dbReference>
<proteinExistence type="predicted"/>
<evidence type="ECO:0000313" key="2">
    <source>
        <dbReference type="EMBL" id="CDX57383.1"/>
    </source>
</evidence>
<reference evidence="2 3" key="1">
    <citation type="submission" date="2014-08" db="EMBL/GenBank/DDBJ databases">
        <authorList>
            <person name="Moulin Lionel"/>
        </authorList>
    </citation>
    <scope>NUCLEOTIDE SEQUENCE [LARGE SCALE GENOMIC DNA]</scope>
</reference>
<organism evidence="2 3">
    <name type="scientific">Mesorhizobium plurifarium</name>
    <dbReference type="NCBI Taxonomy" id="69974"/>
    <lineage>
        <taxon>Bacteria</taxon>
        <taxon>Pseudomonadati</taxon>
        <taxon>Pseudomonadota</taxon>
        <taxon>Alphaproteobacteria</taxon>
        <taxon>Hyphomicrobiales</taxon>
        <taxon>Phyllobacteriaceae</taxon>
        <taxon>Mesorhizobium</taxon>
    </lineage>
</organism>
<name>A0A090G609_MESPL</name>
<feature type="compositionally biased region" description="Pro residues" evidence="1">
    <location>
        <begin position="75"/>
        <end position="88"/>
    </location>
</feature>
<accession>A0A090G609</accession>
<dbReference type="EMBL" id="CCNE01000020">
    <property type="protein sequence ID" value="CDX57383.1"/>
    <property type="molecule type" value="Genomic_DNA"/>
</dbReference>
<gene>
    <name evidence="2" type="ORF">MPL3365_270009</name>
</gene>
<evidence type="ECO:0000313" key="3">
    <source>
        <dbReference type="Proteomes" id="UP000046122"/>
    </source>
</evidence>
<protein>
    <submittedName>
        <fullName evidence="2">Uncharacterized protein</fullName>
    </submittedName>
</protein>
<sequence>MDTVPETFVDAFGEISLKHGMIRIELVSLSGSEPRVTQRLITSLQAFSQMLQTQNGMREQLEKAGVMRSQQPSPGAEPGPQPTSPPPVGEETGEAGATVVRLMPEPAWPAAATPAAKARRRPKSPNFSDEQ</sequence>
<feature type="region of interest" description="Disordered" evidence="1">
    <location>
        <begin position="57"/>
        <end position="131"/>
    </location>
</feature>